<feature type="domain" description="Rhodopsin" evidence="7">
    <location>
        <begin position="136"/>
        <end position="381"/>
    </location>
</feature>
<dbReference type="InterPro" id="IPR049326">
    <property type="entry name" value="Rhodopsin_dom_fungi"/>
</dbReference>
<dbReference type="Pfam" id="PF20684">
    <property type="entry name" value="Fung_rhodopsin"/>
    <property type="match status" value="1"/>
</dbReference>
<name>A0A6A6FQA6_9PEZI</name>
<dbReference type="InterPro" id="IPR052337">
    <property type="entry name" value="SAT4-like"/>
</dbReference>
<dbReference type="PANTHER" id="PTHR33048:SF47">
    <property type="entry name" value="INTEGRAL MEMBRANE PROTEIN-RELATED"/>
    <property type="match status" value="1"/>
</dbReference>
<sequence length="511" mass="55771">MSSSPTSNFKMTTLGPYDSSAGVQVEHAFTPAFTQSSRLSENDTAGSMPMGMNRVSGRLPWAQVSAITQSVRCNDARCYAMIASSRPVTRAHERAMVDESQSFNARTCGIPQRDHAAMIKILSWTLFCSATVFFLMRVVACAFSNNGFRGDDWFVFSCYAALAGSTVCIHLATANGLGAENYLFDVGQLEKVKMLFYTFELLGNFILFGTKVALVLLYLRILPSSAVSYAYRSLCWSFVGLLILTFIATELAMILQCLPITSIWNFYPGEAGQCLDMATLQRAASALDLIYSMVLLFLPIPPLLATERSPVQQIGLICIYIAGIAIIICSLGRTVVSSPPTLTTTTIKAAQPTDLTQPVIWTLLQLNLSLILISLPPLSSLSNHSLIRIRIKPNSILPHSGSAEEILAEEDRRRSGLQSTTLEIKAFGHDGGDGGTNGNGEDVRRNNYNINGIDERINDSPGLHVGVGDATVTFQHNIPKAATRDKIVYRDAEGLMHEVELIDRPGLIVEQ</sequence>
<keyword evidence="2 6" id="KW-0812">Transmembrane</keyword>
<dbReference type="Proteomes" id="UP000799539">
    <property type="component" value="Unassembled WGS sequence"/>
</dbReference>
<feature type="transmembrane region" description="Helical" evidence="6">
    <location>
        <begin position="284"/>
        <end position="305"/>
    </location>
</feature>
<dbReference type="GO" id="GO:0016020">
    <property type="term" value="C:membrane"/>
    <property type="evidence" value="ECO:0007669"/>
    <property type="project" value="UniProtKB-SubCell"/>
</dbReference>
<evidence type="ECO:0000256" key="5">
    <source>
        <dbReference type="ARBA" id="ARBA00038359"/>
    </source>
</evidence>
<feature type="transmembrane region" description="Helical" evidence="6">
    <location>
        <begin position="194"/>
        <end position="222"/>
    </location>
</feature>
<dbReference type="PANTHER" id="PTHR33048">
    <property type="entry name" value="PTH11-LIKE INTEGRAL MEMBRANE PROTEIN (AFU_ORTHOLOGUE AFUA_5G11245)"/>
    <property type="match status" value="1"/>
</dbReference>
<dbReference type="EMBL" id="ML992665">
    <property type="protein sequence ID" value="KAF2215655.1"/>
    <property type="molecule type" value="Genomic_DNA"/>
</dbReference>
<gene>
    <name evidence="8" type="ORF">CERZMDRAFT_94057</name>
</gene>
<dbReference type="OrthoDB" id="3918601at2759"/>
<evidence type="ECO:0000256" key="3">
    <source>
        <dbReference type="ARBA" id="ARBA00022989"/>
    </source>
</evidence>
<feature type="transmembrane region" description="Helical" evidence="6">
    <location>
        <begin position="153"/>
        <end position="174"/>
    </location>
</feature>
<feature type="transmembrane region" description="Helical" evidence="6">
    <location>
        <begin position="121"/>
        <end position="141"/>
    </location>
</feature>
<keyword evidence="3 6" id="KW-1133">Transmembrane helix</keyword>
<comment type="subcellular location">
    <subcellularLocation>
        <location evidence="1">Membrane</location>
        <topology evidence="1">Multi-pass membrane protein</topology>
    </subcellularLocation>
</comment>
<feature type="transmembrane region" description="Helical" evidence="6">
    <location>
        <begin position="317"/>
        <end position="336"/>
    </location>
</feature>
<evidence type="ECO:0000256" key="6">
    <source>
        <dbReference type="SAM" id="Phobius"/>
    </source>
</evidence>
<reference evidence="8" key="1">
    <citation type="journal article" date="2020" name="Stud. Mycol.">
        <title>101 Dothideomycetes genomes: a test case for predicting lifestyles and emergence of pathogens.</title>
        <authorList>
            <person name="Haridas S."/>
            <person name="Albert R."/>
            <person name="Binder M."/>
            <person name="Bloem J."/>
            <person name="Labutti K."/>
            <person name="Salamov A."/>
            <person name="Andreopoulos B."/>
            <person name="Baker S."/>
            <person name="Barry K."/>
            <person name="Bills G."/>
            <person name="Bluhm B."/>
            <person name="Cannon C."/>
            <person name="Castanera R."/>
            <person name="Culley D."/>
            <person name="Daum C."/>
            <person name="Ezra D."/>
            <person name="Gonzalez J."/>
            <person name="Henrissat B."/>
            <person name="Kuo A."/>
            <person name="Liang C."/>
            <person name="Lipzen A."/>
            <person name="Lutzoni F."/>
            <person name="Magnuson J."/>
            <person name="Mondo S."/>
            <person name="Nolan M."/>
            <person name="Ohm R."/>
            <person name="Pangilinan J."/>
            <person name="Park H.-J."/>
            <person name="Ramirez L."/>
            <person name="Alfaro M."/>
            <person name="Sun H."/>
            <person name="Tritt A."/>
            <person name="Yoshinaga Y."/>
            <person name="Zwiers L.-H."/>
            <person name="Turgeon B."/>
            <person name="Goodwin S."/>
            <person name="Spatafora J."/>
            <person name="Crous P."/>
            <person name="Grigoriev I."/>
        </authorList>
    </citation>
    <scope>NUCLEOTIDE SEQUENCE</scope>
    <source>
        <strain evidence="8">SCOH1-5</strain>
    </source>
</reference>
<evidence type="ECO:0000256" key="1">
    <source>
        <dbReference type="ARBA" id="ARBA00004141"/>
    </source>
</evidence>
<keyword evidence="4 6" id="KW-0472">Membrane</keyword>
<organism evidence="8 9">
    <name type="scientific">Cercospora zeae-maydis SCOH1-5</name>
    <dbReference type="NCBI Taxonomy" id="717836"/>
    <lineage>
        <taxon>Eukaryota</taxon>
        <taxon>Fungi</taxon>
        <taxon>Dikarya</taxon>
        <taxon>Ascomycota</taxon>
        <taxon>Pezizomycotina</taxon>
        <taxon>Dothideomycetes</taxon>
        <taxon>Dothideomycetidae</taxon>
        <taxon>Mycosphaerellales</taxon>
        <taxon>Mycosphaerellaceae</taxon>
        <taxon>Cercospora</taxon>
    </lineage>
</organism>
<feature type="transmembrane region" description="Helical" evidence="6">
    <location>
        <begin position="234"/>
        <end position="264"/>
    </location>
</feature>
<evidence type="ECO:0000256" key="4">
    <source>
        <dbReference type="ARBA" id="ARBA00023136"/>
    </source>
</evidence>
<proteinExistence type="inferred from homology"/>
<comment type="similarity">
    <text evidence="5">Belongs to the SAT4 family.</text>
</comment>
<protein>
    <recommendedName>
        <fullName evidence="7">Rhodopsin domain-containing protein</fullName>
    </recommendedName>
</protein>
<feature type="transmembrane region" description="Helical" evidence="6">
    <location>
        <begin position="359"/>
        <end position="378"/>
    </location>
</feature>
<evidence type="ECO:0000313" key="8">
    <source>
        <dbReference type="EMBL" id="KAF2215655.1"/>
    </source>
</evidence>
<evidence type="ECO:0000256" key="2">
    <source>
        <dbReference type="ARBA" id="ARBA00022692"/>
    </source>
</evidence>
<evidence type="ECO:0000313" key="9">
    <source>
        <dbReference type="Proteomes" id="UP000799539"/>
    </source>
</evidence>
<dbReference type="AlphaFoldDB" id="A0A6A6FQA6"/>
<evidence type="ECO:0000259" key="7">
    <source>
        <dbReference type="Pfam" id="PF20684"/>
    </source>
</evidence>
<keyword evidence="9" id="KW-1185">Reference proteome</keyword>
<accession>A0A6A6FQA6</accession>